<dbReference type="InterPro" id="IPR009782">
    <property type="entry name" value="FYTTD1"/>
</dbReference>
<reference evidence="3" key="1">
    <citation type="submission" date="2021-09" db="EMBL/GenBank/DDBJ databases">
        <title>The genome of Mauremys mutica provides insights into the evolution of semi-aquatic lifestyle.</title>
        <authorList>
            <person name="Gong S."/>
            <person name="Gao Y."/>
        </authorList>
    </citation>
    <scope>NUCLEOTIDE SEQUENCE</scope>
    <source>
        <strain evidence="3">MM-2020</strain>
        <tissue evidence="3">Muscle</tissue>
    </source>
</reference>
<evidence type="ECO:0000256" key="1">
    <source>
        <dbReference type="SAM" id="MobiDB-lite"/>
    </source>
</evidence>
<evidence type="ECO:0000256" key="2">
    <source>
        <dbReference type="SAM" id="Phobius"/>
    </source>
</evidence>
<protein>
    <recommendedName>
        <fullName evidence="5">UAP56-interacting factor</fullName>
    </recommendedName>
</protein>
<evidence type="ECO:0000313" key="3">
    <source>
        <dbReference type="EMBL" id="KAH1165566.1"/>
    </source>
</evidence>
<proteinExistence type="predicted"/>
<keyword evidence="2" id="KW-1133">Transmembrane helix</keyword>
<keyword evidence="2" id="KW-0472">Membrane</keyword>
<accession>A0A9D3WRE4</accession>
<feature type="region of interest" description="Disordered" evidence="1">
    <location>
        <begin position="131"/>
        <end position="172"/>
    </location>
</feature>
<dbReference type="EMBL" id="JAHDVG010000488">
    <property type="protein sequence ID" value="KAH1165566.1"/>
    <property type="molecule type" value="Genomic_DNA"/>
</dbReference>
<keyword evidence="4" id="KW-1185">Reference proteome</keyword>
<gene>
    <name evidence="3" type="ORF">KIL84_023125</name>
</gene>
<dbReference type="AlphaFoldDB" id="A0A9D3WRE4"/>
<evidence type="ECO:0000313" key="4">
    <source>
        <dbReference type="Proteomes" id="UP000827986"/>
    </source>
</evidence>
<feature type="region of interest" description="Disordered" evidence="1">
    <location>
        <begin position="1"/>
        <end position="27"/>
    </location>
</feature>
<keyword evidence="2" id="KW-0812">Transmembrane</keyword>
<dbReference type="PANTHER" id="PTHR21038">
    <property type="entry name" value="40-2-3 PROTEIN-RELATED"/>
    <property type="match status" value="1"/>
</dbReference>
<organism evidence="3 4">
    <name type="scientific">Mauremys mutica</name>
    <name type="common">yellowpond turtle</name>
    <dbReference type="NCBI Taxonomy" id="74926"/>
    <lineage>
        <taxon>Eukaryota</taxon>
        <taxon>Metazoa</taxon>
        <taxon>Chordata</taxon>
        <taxon>Craniata</taxon>
        <taxon>Vertebrata</taxon>
        <taxon>Euteleostomi</taxon>
        <taxon>Archelosauria</taxon>
        <taxon>Testudinata</taxon>
        <taxon>Testudines</taxon>
        <taxon>Cryptodira</taxon>
        <taxon>Durocryptodira</taxon>
        <taxon>Testudinoidea</taxon>
        <taxon>Geoemydidae</taxon>
        <taxon>Geoemydinae</taxon>
        <taxon>Mauremys</taxon>
    </lineage>
</organism>
<dbReference type="GO" id="GO:0016607">
    <property type="term" value="C:nuclear speck"/>
    <property type="evidence" value="ECO:0007669"/>
    <property type="project" value="TreeGrafter"/>
</dbReference>
<dbReference type="GO" id="GO:0003729">
    <property type="term" value="F:mRNA binding"/>
    <property type="evidence" value="ECO:0007669"/>
    <property type="project" value="InterPro"/>
</dbReference>
<dbReference type="Proteomes" id="UP000827986">
    <property type="component" value="Unassembled WGS sequence"/>
</dbReference>
<dbReference type="GO" id="GO:0006406">
    <property type="term" value="P:mRNA export from nucleus"/>
    <property type="evidence" value="ECO:0007669"/>
    <property type="project" value="InterPro"/>
</dbReference>
<sequence>MEPAGPEPEPEPGAGAGPERGAEEIDMSLDDIIKRHRKGQTGAKLVGDKRRQQVKNRNSAYGNGRPRFRTWMQRNLQGPNRFRRGFGQQQYNRRPFRSAMAGPRGRVAATLNGASPLNRQALAPEGNQHDEVLTKSSDSGQPEAQRWLPQRPKRFRTAGLPGQAPTRRPFPLNRRPAFQQRQSKVSFTRGVSVPQALQTEPHTEGKRPWMRRWQLQPSSGAVLTISVCNPQASHTNMPGGKWPFLRGRRPPPRTAKPQPRGVPLRFNFRAMANQVERMARVCECSDQLEVPGSVLHGRRAQLPCDHSDFPNKMFPFGFKTLFCLNFTISILYFKKFKKISW</sequence>
<dbReference type="Pfam" id="PF07078">
    <property type="entry name" value="FYTT"/>
    <property type="match status" value="1"/>
</dbReference>
<feature type="region of interest" description="Disordered" evidence="1">
    <location>
        <begin position="236"/>
        <end position="261"/>
    </location>
</feature>
<comment type="caution">
    <text evidence="3">The sequence shown here is derived from an EMBL/GenBank/DDBJ whole genome shotgun (WGS) entry which is preliminary data.</text>
</comment>
<feature type="transmembrane region" description="Helical" evidence="2">
    <location>
        <begin position="313"/>
        <end position="333"/>
    </location>
</feature>
<name>A0A9D3WRE4_9SAUR</name>
<evidence type="ECO:0008006" key="5">
    <source>
        <dbReference type="Google" id="ProtNLM"/>
    </source>
</evidence>
<dbReference type="PANTHER" id="PTHR21038:SF3">
    <property type="entry name" value="UAP56-INTERACTING FACTOR"/>
    <property type="match status" value="1"/>
</dbReference>